<sequence>MTFDEWCNALERKDEDCIYSDDPIFEWAKLAGLPREYVAIAWTQFGERFGGSDKVQRDWRATFRNYVRQGWLNCWRTTPDGYVLTTVGEQARRVRENLNLESR</sequence>
<dbReference type="STRING" id="578942.SAMN05216289_10377"/>
<protein>
    <submittedName>
        <fullName evidence="1">Uncharacterized protein</fullName>
    </submittedName>
</protein>
<gene>
    <name evidence="1" type="ORF">SAMN05216289_10377</name>
</gene>
<dbReference type="EMBL" id="FOVF01000003">
    <property type="protein sequence ID" value="SFN05035.1"/>
    <property type="molecule type" value="Genomic_DNA"/>
</dbReference>
<proteinExistence type="predicted"/>
<dbReference type="AlphaFoldDB" id="A0A1I4VV03"/>
<keyword evidence="2" id="KW-1185">Reference proteome</keyword>
<organism evidence="1 2">
    <name type="scientific">Dokdonella immobilis</name>
    <dbReference type="NCBI Taxonomy" id="578942"/>
    <lineage>
        <taxon>Bacteria</taxon>
        <taxon>Pseudomonadati</taxon>
        <taxon>Pseudomonadota</taxon>
        <taxon>Gammaproteobacteria</taxon>
        <taxon>Lysobacterales</taxon>
        <taxon>Rhodanobacteraceae</taxon>
        <taxon>Dokdonella</taxon>
    </lineage>
</organism>
<reference evidence="1 2" key="1">
    <citation type="submission" date="2016-10" db="EMBL/GenBank/DDBJ databases">
        <authorList>
            <person name="de Groot N.N."/>
        </authorList>
    </citation>
    <scope>NUCLEOTIDE SEQUENCE [LARGE SCALE GENOMIC DNA]</scope>
    <source>
        <strain evidence="1 2">CGMCC 1.7659</strain>
    </source>
</reference>
<evidence type="ECO:0000313" key="2">
    <source>
        <dbReference type="Proteomes" id="UP000198575"/>
    </source>
</evidence>
<evidence type="ECO:0000313" key="1">
    <source>
        <dbReference type="EMBL" id="SFN05035.1"/>
    </source>
</evidence>
<accession>A0A1I4VV03</accession>
<dbReference type="Proteomes" id="UP000198575">
    <property type="component" value="Unassembled WGS sequence"/>
</dbReference>
<name>A0A1I4VV03_9GAMM</name>